<organism evidence="6 7">
    <name type="scientific">Gynuella sunshinyii YC6258</name>
    <dbReference type="NCBI Taxonomy" id="1445510"/>
    <lineage>
        <taxon>Bacteria</taxon>
        <taxon>Pseudomonadati</taxon>
        <taxon>Pseudomonadota</taxon>
        <taxon>Gammaproteobacteria</taxon>
        <taxon>Oceanospirillales</taxon>
        <taxon>Saccharospirillaceae</taxon>
        <taxon>Gynuella</taxon>
    </lineage>
</organism>
<dbReference type="HOGENOM" id="CLU_065200_5_2_6"/>
<dbReference type="OrthoDB" id="9789029at2"/>
<dbReference type="Pfam" id="PF04191">
    <property type="entry name" value="PEMT"/>
    <property type="match status" value="1"/>
</dbReference>
<keyword evidence="2 5" id="KW-0812">Transmembrane</keyword>
<dbReference type="KEGG" id="gsn:YC6258_01810"/>
<feature type="transmembrane region" description="Helical" evidence="5">
    <location>
        <begin position="33"/>
        <end position="52"/>
    </location>
</feature>
<accession>A0A0C5VU10</accession>
<dbReference type="Proteomes" id="UP000032266">
    <property type="component" value="Chromosome"/>
</dbReference>
<evidence type="ECO:0000256" key="3">
    <source>
        <dbReference type="ARBA" id="ARBA00022989"/>
    </source>
</evidence>
<evidence type="ECO:0000313" key="7">
    <source>
        <dbReference type="Proteomes" id="UP000032266"/>
    </source>
</evidence>
<keyword evidence="3 5" id="KW-1133">Transmembrane helix</keyword>
<comment type="subcellular location">
    <subcellularLocation>
        <location evidence="1">Endomembrane system</location>
        <topology evidence="1">Multi-pass membrane protein</topology>
    </subcellularLocation>
</comment>
<proteinExistence type="predicted"/>
<dbReference type="AlphaFoldDB" id="A0A0C5VU10"/>
<evidence type="ECO:0008006" key="8">
    <source>
        <dbReference type="Google" id="ProtNLM"/>
    </source>
</evidence>
<dbReference type="InterPro" id="IPR007318">
    <property type="entry name" value="Phopholipid_MeTrfase"/>
</dbReference>
<evidence type="ECO:0000256" key="4">
    <source>
        <dbReference type="ARBA" id="ARBA00023136"/>
    </source>
</evidence>
<evidence type="ECO:0000256" key="1">
    <source>
        <dbReference type="ARBA" id="ARBA00004127"/>
    </source>
</evidence>
<evidence type="ECO:0000256" key="5">
    <source>
        <dbReference type="SAM" id="Phobius"/>
    </source>
</evidence>
<evidence type="ECO:0000313" key="6">
    <source>
        <dbReference type="EMBL" id="AJQ93854.1"/>
    </source>
</evidence>
<dbReference type="PANTHER" id="PTHR43847:SF1">
    <property type="entry name" value="BLL3993 PROTEIN"/>
    <property type="match status" value="1"/>
</dbReference>
<dbReference type="RefSeq" id="WP_052830150.1">
    <property type="nucleotide sequence ID" value="NZ_CP007142.1"/>
</dbReference>
<evidence type="ECO:0000256" key="2">
    <source>
        <dbReference type="ARBA" id="ARBA00022692"/>
    </source>
</evidence>
<reference evidence="6 7" key="1">
    <citation type="submission" date="2014-01" db="EMBL/GenBank/DDBJ databases">
        <title>Full genme sequencing of cellulolytic bacterium Gynuella sunshinyii YC6258T gen. nov., sp. nov.</title>
        <authorList>
            <person name="Khan H."/>
            <person name="Chung E.J."/>
            <person name="Chung Y.R."/>
        </authorList>
    </citation>
    <scope>NUCLEOTIDE SEQUENCE [LARGE SCALE GENOMIC DNA]</scope>
    <source>
        <strain evidence="6 7">YC6258</strain>
    </source>
</reference>
<dbReference type="PANTHER" id="PTHR43847">
    <property type="entry name" value="BLL3993 PROTEIN"/>
    <property type="match status" value="1"/>
</dbReference>
<dbReference type="InterPro" id="IPR052527">
    <property type="entry name" value="Metal_cation-efflux_comp"/>
</dbReference>
<dbReference type="Gene3D" id="1.20.120.1630">
    <property type="match status" value="1"/>
</dbReference>
<name>A0A0C5VU10_9GAMM</name>
<keyword evidence="7" id="KW-1185">Reference proteome</keyword>
<dbReference type="STRING" id="1445510.YC6258_01810"/>
<feature type="transmembrane region" description="Helical" evidence="5">
    <location>
        <begin position="84"/>
        <end position="103"/>
    </location>
</feature>
<protein>
    <recommendedName>
        <fullName evidence="8">Isoprenylcysteine carboxylmethyltransferase family protein</fullName>
    </recommendedName>
</protein>
<keyword evidence="4 5" id="KW-0472">Membrane</keyword>
<gene>
    <name evidence="6" type="ORF">YC6258_01810</name>
</gene>
<dbReference type="EMBL" id="CP007142">
    <property type="protein sequence ID" value="AJQ93854.1"/>
    <property type="molecule type" value="Genomic_DNA"/>
</dbReference>
<sequence length="148" mass="16964">MIFDRPLGSHLLVLTQGAGMLLATVPNNSLHHHPAPLMLSLAGLVLALWTVYHNRIGNFSVYPEIKQGARLITSGPYRRIRHPMYLSLFLLMAGITIFNHGWYNWTGLLLVAMAIVLKIEKEEKYLLHTFPGYAEYRQKTCKVFWPVY</sequence>
<dbReference type="GO" id="GO:0012505">
    <property type="term" value="C:endomembrane system"/>
    <property type="evidence" value="ECO:0007669"/>
    <property type="project" value="UniProtKB-SubCell"/>
</dbReference>